<feature type="transmembrane region" description="Helical" evidence="8">
    <location>
        <begin position="258"/>
        <end position="275"/>
    </location>
</feature>
<gene>
    <name evidence="10" type="ORF">CAPTEDRAFT_182268</name>
</gene>
<feature type="domain" description="Cytochrome b5 heme-binding" evidence="9">
    <location>
        <begin position="14"/>
        <end position="91"/>
    </location>
</feature>
<feature type="transmembrane region" description="Helical" evidence="8">
    <location>
        <begin position="125"/>
        <end position="146"/>
    </location>
</feature>
<dbReference type="CDD" id="cd03506">
    <property type="entry name" value="Delta6-FADS-like"/>
    <property type="match status" value="1"/>
</dbReference>
<dbReference type="SUPFAM" id="SSF55856">
    <property type="entry name" value="Cytochrome b5-like heme/steroid binding domain"/>
    <property type="match status" value="1"/>
</dbReference>
<dbReference type="InterPro" id="IPR005804">
    <property type="entry name" value="FA_desaturase_dom"/>
</dbReference>
<name>R7TKQ7_CAPTE</name>
<evidence type="ECO:0000313" key="10">
    <source>
        <dbReference type="EMBL" id="ELT94279.1"/>
    </source>
</evidence>
<accession>R7TKQ7</accession>
<keyword evidence="12" id="KW-1185">Reference proteome</keyword>
<evidence type="ECO:0000256" key="3">
    <source>
        <dbReference type="ARBA" id="ARBA00022692"/>
    </source>
</evidence>
<keyword evidence="6" id="KW-0443">Lipid metabolism</keyword>
<evidence type="ECO:0000256" key="5">
    <source>
        <dbReference type="ARBA" id="ARBA00023002"/>
    </source>
</evidence>
<comment type="similarity">
    <text evidence="2">Belongs to the fatty acid desaturase type 1 family.</text>
</comment>
<evidence type="ECO:0000256" key="1">
    <source>
        <dbReference type="ARBA" id="ARBA00004141"/>
    </source>
</evidence>
<dbReference type="PANTHER" id="PTHR19353:SF88">
    <property type="entry name" value="DELTA(5) FATTY ACID DESATURASE FAT-4"/>
    <property type="match status" value="1"/>
</dbReference>
<reference evidence="11" key="3">
    <citation type="submission" date="2015-06" db="UniProtKB">
        <authorList>
            <consortium name="EnsemblMetazoa"/>
        </authorList>
    </citation>
    <scope>IDENTIFICATION</scope>
</reference>
<dbReference type="FunCoup" id="R7TKQ7">
    <property type="interactions" value="559"/>
</dbReference>
<evidence type="ECO:0000313" key="11">
    <source>
        <dbReference type="EnsemblMetazoa" id="CapteP182268"/>
    </source>
</evidence>
<dbReference type="PANTHER" id="PTHR19353">
    <property type="entry name" value="FATTY ACID DESATURASE 2"/>
    <property type="match status" value="1"/>
</dbReference>
<keyword evidence="3 8" id="KW-0812">Transmembrane</keyword>
<dbReference type="GO" id="GO:0006629">
    <property type="term" value="P:lipid metabolic process"/>
    <property type="evidence" value="ECO:0007669"/>
    <property type="project" value="UniProtKB-KW"/>
</dbReference>
<dbReference type="HOGENOM" id="CLU_016265_0_1_1"/>
<evidence type="ECO:0000259" key="9">
    <source>
        <dbReference type="PROSITE" id="PS50255"/>
    </source>
</evidence>
<dbReference type="EnsemblMetazoa" id="CapteT182268">
    <property type="protein sequence ID" value="CapteP182268"/>
    <property type="gene ID" value="CapteG182268"/>
</dbReference>
<organism evidence="10">
    <name type="scientific">Capitella teleta</name>
    <name type="common">Polychaete worm</name>
    <dbReference type="NCBI Taxonomy" id="283909"/>
    <lineage>
        <taxon>Eukaryota</taxon>
        <taxon>Metazoa</taxon>
        <taxon>Spiralia</taxon>
        <taxon>Lophotrochozoa</taxon>
        <taxon>Annelida</taxon>
        <taxon>Polychaeta</taxon>
        <taxon>Sedentaria</taxon>
        <taxon>Scolecida</taxon>
        <taxon>Capitellidae</taxon>
        <taxon>Capitella</taxon>
    </lineage>
</organism>
<feature type="transmembrane region" description="Helical" evidence="8">
    <location>
        <begin position="287"/>
        <end position="308"/>
    </location>
</feature>
<dbReference type="Gene3D" id="3.10.120.10">
    <property type="entry name" value="Cytochrome b5-like heme/steroid binding domain"/>
    <property type="match status" value="1"/>
</dbReference>
<evidence type="ECO:0000256" key="4">
    <source>
        <dbReference type="ARBA" id="ARBA00022989"/>
    </source>
</evidence>
<dbReference type="InterPro" id="IPR012171">
    <property type="entry name" value="Fatty_acid_desaturase"/>
</dbReference>
<dbReference type="GO" id="GO:0016717">
    <property type="term" value="F:oxidoreductase activity, acting on paired donors, with oxidation of a pair of donors resulting in the reduction of molecular oxygen to two molecules of water"/>
    <property type="evidence" value="ECO:0007669"/>
    <property type="project" value="TreeGrafter"/>
</dbReference>
<dbReference type="PROSITE" id="PS50255">
    <property type="entry name" value="CYTOCHROME_B5_2"/>
    <property type="match status" value="1"/>
</dbReference>
<dbReference type="GO" id="GO:0016020">
    <property type="term" value="C:membrane"/>
    <property type="evidence" value="ECO:0007669"/>
    <property type="project" value="UniProtKB-SubCell"/>
</dbReference>
<dbReference type="Pfam" id="PF00173">
    <property type="entry name" value="Cyt-b5"/>
    <property type="match status" value="1"/>
</dbReference>
<dbReference type="OMA" id="FGGMQYQ"/>
<protein>
    <recommendedName>
        <fullName evidence="9">Cytochrome b5 heme-binding domain-containing protein</fullName>
    </recommendedName>
</protein>
<keyword evidence="4 8" id="KW-1133">Transmembrane helix</keyword>
<dbReference type="STRING" id="283909.R7TKQ7"/>
<dbReference type="PIRSF" id="PIRSF015921">
    <property type="entry name" value="FA_sphinglp_des"/>
    <property type="match status" value="1"/>
</dbReference>
<keyword evidence="7 8" id="KW-0472">Membrane</keyword>
<dbReference type="EMBL" id="KB309474">
    <property type="protein sequence ID" value="ELT94279.1"/>
    <property type="molecule type" value="Genomic_DNA"/>
</dbReference>
<keyword evidence="5" id="KW-0560">Oxidoreductase</keyword>
<dbReference type="EMBL" id="AMQN01012362">
    <property type="status" value="NOT_ANNOTATED_CDS"/>
    <property type="molecule type" value="Genomic_DNA"/>
</dbReference>
<evidence type="ECO:0000256" key="8">
    <source>
        <dbReference type="SAM" id="Phobius"/>
    </source>
</evidence>
<evidence type="ECO:0000313" key="12">
    <source>
        <dbReference type="Proteomes" id="UP000014760"/>
    </source>
</evidence>
<sequence length="438" mass="51322">MAPQSGILSSVKDLEELKWEEISAHKTREDKWIVVDDLVYDVSSFHKRHPGGARIISHFAGQDATDVWHAMHIDKEHVAKYMKPLLIGKVHEPVNKEVRTAAMQNDFRALREKVEQMGLFRCNPWFYAAHLAHIILLEVLAVWVIWFFGSGWLPWMATACILAIAQAQAGWSQHDYGHMSVFKTSKMNHIAHHFFIGILKGASSHWWNFRHHQHHAKPNVVAKDPDITVPYLYVLGDKMPVEWAQKRKGFMPYNWQHGYFWALGPAILLPVYFHVENIYFVIKRRDVVDLLCSVLFFVRLFAVFSPFLGGWGTFALYMFARFIESHWFTFVTQMNHLPMEIDRDQRLDWLTSQTISTCNVHPSFFNDWFTGHLNYQIEHHLFPTMPRHNYCHVKPLVESLCRKHSVTYTSKPLSTAFADILRSLKKSGQLWYDIYHQH</sequence>
<evidence type="ECO:0000256" key="6">
    <source>
        <dbReference type="ARBA" id="ARBA00023098"/>
    </source>
</evidence>
<dbReference type="OrthoDB" id="260091at2759"/>
<reference evidence="12" key="1">
    <citation type="submission" date="2012-12" db="EMBL/GenBank/DDBJ databases">
        <authorList>
            <person name="Hellsten U."/>
            <person name="Grimwood J."/>
            <person name="Chapman J.A."/>
            <person name="Shapiro H."/>
            <person name="Aerts A."/>
            <person name="Otillar R.P."/>
            <person name="Terry A.Y."/>
            <person name="Boore J.L."/>
            <person name="Simakov O."/>
            <person name="Marletaz F."/>
            <person name="Cho S.-J."/>
            <person name="Edsinger-Gonzales E."/>
            <person name="Havlak P."/>
            <person name="Kuo D.-H."/>
            <person name="Larsson T."/>
            <person name="Lv J."/>
            <person name="Arendt D."/>
            <person name="Savage R."/>
            <person name="Osoegawa K."/>
            <person name="de Jong P."/>
            <person name="Lindberg D.R."/>
            <person name="Seaver E.C."/>
            <person name="Weisblat D.A."/>
            <person name="Putnam N.H."/>
            <person name="Grigoriev I.V."/>
            <person name="Rokhsar D.S."/>
        </authorList>
    </citation>
    <scope>NUCLEOTIDE SEQUENCE</scope>
    <source>
        <strain evidence="12">I ESC-2004</strain>
    </source>
</reference>
<comment type="subcellular location">
    <subcellularLocation>
        <location evidence="1">Membrane</location>
        <topology evidence="1">Multi-pass membrane protein</topology>
    </subcellularLocation>
</comment>
<evidence type="ECO:0000256" key="7">
    <source>
        <dbReference type="ARBA" id="ARBA00023136"/>
    </source>
</evidence>
<dbReference type="AlphaFoldDB" id="R7TKQ7"/>
<evidence type="ECO:0000256" key="2">
    <source>
        <dbReference type="ARBA" id="ARBA00009295"/>
    </source>
</evidence>
<dbReference type="InterPro" id="IPR036400">
    <property type="entry name" value="Cyt_B5-like_heme/steroid_sf"/>
</dbReference>
<proteinExistence type="inferred from homology"/>
<dbReference type="Proteomes" id="UP000014760">
    <property type="component" value="Unassembled WGS sequence"/>
</dbReference>
<dbReference type="InterPro" id="IPR001199">
    <property type="entry name" value="Cyt_B5-like_heme/steroid-bd"/>
</dbReference>
<reference evidence="10 12" key="2">
    <citation type="journal article" date="2013" name="Nature">
        <title>Insights into bilaterian evolution from three spiralian genomes.</title>
        <authorList>
            <person name="Simakov O."/>
            <person name="Marletaz F."/>
            <person name="Cho S.J."/>
            <person name="Edsinger-Gonzales E."/>
            <person name="Havlak P."/>
            <person name="Hellsten U."/>
            <person name="Kuo D.H."/>
            <person name="Larsson T."/>
            <person name="Lv J."/>
            <person name="Arendt D."/>
            <person name="Savage R."/>
            <person name="Osoegawa K."/>
            <person name="de Jong P."/>
            <person name="Grimwood J."/>
            <person name="Chapman J.A."/>
            <person name="Shapiro H."/>
            <person name="Aerts A."/>
            <person name="Otillar R.P."/>
            <person name="Terry A.Y."/>
            <person name="Boore J.L."/>
            <person name="Grigoriev I.V."/>
            <person name="Lindberg D.R."/>
            <person name="Seaver E.C."/>
            <person name="Weisblat D.A."/>
            <person name="Putnam N.H."/>
            <person name="Rokhsar D.S."/>
        </authorList>
    </citation>
    <scope>NUCLEOTIDE SEQUENCE</scope>
    <source>
        <strain evidence="10 12">I ESC-2004</strain>
    </source>
</reference>
<dbReference type="Pfam" id="PF00487">
    <property type="entry name" value="FA_desaturase"/>
    <property type="match status" value="1"/>
</dbReference>
<dbReference type="SMART" id="SM01117">
    <property type="entry name" value="Cyt-b5"/>
    <property type="match status" value="1"/>
</dbReference>